<comment type="caution">
    <text evidence="2">The sequence shown here is derived from an EMBL/GenBank/DDBJ whole genome shotgun (WGS) entry which is preliminary data.</text>
</comment>
<reference evidence="2" key="1">
    <citation type="submission" date="2022-03" db="EMBL/GenBank/DDBJ databases">
        <authorList>
            <person name="Lindestad O."/>
        </authorList>
    </citation>
    <scope>NUCLEOTIDE SEQUENCE</scope>
</reference>
<dbReference type="EMBL" id="CAKXAJ010025316">
    <property type="protein sequence ID" value="CAH2238046.1"/>
    <property type="molecule type" value="Genomic_DNA"/>
</dbReference>
<dbReference type="AlphaFoldDB" id="A0A8S4RM99"/>
<dbReference type="OrthoDB" id="7466345at2759"/>
<feature type="region of interest" description="Disordered" evidence="1">
    <location>
        <begin position="1"/>
        <end position="39"/>
    </location>
</feature>
<evidence type="ECO:0000313" key="3">
    <source>
        <dbReference type="Proteomes" id="UP000838756"/>
    </source>
</evidence>
<name>A0A8S4RM99_9NEOP</name>
<protein>
    <submittedName>
        <fullName evidence="2">Jg21658 protein</fullName>
    </submittedName>
</protein>
<gene>
    <name evidence="2" type="primary">jg21658</name>
    <name evidence="2" type="ORF">PAEG_LOCUS15200</name>
</gene>
<accession>A0A8S4RM99</accession>
<proteinExistence type="predicted"/>
<evidence type="ECO:0000256" key="1">
    <source>
        <dbReference type="SAM" id="MobiDB-lite"/>
    </source>
</evidence>
<organism evidence="2 3">
    <name type="scientific">Pararge aegeria aegeria</name>
    <dbReference type="NCBI Taxonomy" id="348720"/>
    <lineage>
        <taxon>Eukaryota</taxon>
        <taxon>Metazoa</taxon>
        <taxon>Ecdysozoa</taxon>
        <taxon>Arthropoda</taxon>
        <taxon>Hexapoda</taxon>
        <taxon>Insecta</taxon>
        <taxon>Pterygota</taxon>
        <taxon>Neoptera</taxon>
        <taxon>Endopterygota</taxon>
        <taxon>Lepidoptera</taxon>
        <taxon>Glossata</taxon>
        <taxon>Ditrysia</taxon>
        <taxon>Papilionoidea</taxon>
        <taxon>Nymphalidae</taxon>
        <taxon>Satyrinae</taxon>
        <taxon>Satyrini</taxon>
        <taxon>Parargina</taxon>
        <taxon>Pararge</taxon>
    </lineage>
</organism>
<sequence length="101" mass="11018">MDGAHGSENHGRVGEDMKVVQRGGQMKSNESLGAAGNERSRTVDFRTLYKGPMSSSGRQSVEVMLIMNARLLDVLKKVTVKFGPLICNSFGALRQSRDGVY</sequence>
<keyword evidence="3" id="KW-1185">Reference proteome</keyword>
<feature type="compositionally biased region" description="Basic and acidic residues" evidence="1">
    <location>
        <begin position="1"/>
        <end position="19"/>
    </location>
</feature>
<dbReference type="Proteomes" id="UP000838756">
    <property type="component" value="Unassembled WGS sequence"/>
</dbReference>
<evidence type="ECO:0000313" key="2">
    <source>
        <dbReference type="EMBL" id="CAH2238046.1"/>
    </source>
</evidence>